<organism evidence="1 2">
    <name type="scientific">Musa troglodytarum</name>
    <name type="common">fe'i banana</name>
    <dbReference type="NCBI Taxonomy" id="320322"/>
    <lineage>
        <taxon>Eukaryota</taxon>
        <taxon>Viridiplantae</taxon>
        <taxon>Streptophyta</taxon>
        <taxon>Embryophyta</taxon>
        <taxon>Tracheophyta</taxon>
        <taxon>Spermatophyta</taxon>
        <taxon>Magnoliopsida</taxon>
        <taxon>Liliopsida</taxon>
        <taxon>Zingiberales</taxon>
        <taxon>Musaceae</taxon>
        <taxon>Musa</taxon>
    </lineage>
</organism>
<reference evidence="1" key="1">
    <citation type="submission" date="2022-05" db="EMBL/GenBank/DDBJ databases">
        <title>The Musa troglodytarum L. genome provides insights into the mechanism of non-climacteric behaviour and enrichment of carotenoids.</title>
        <authorList>
            <person name="Wang J."/>
        </authorList>
    </citation>
    <scope>NUCLEOTIDE SEQUENCE</scope>
    <source>
        <tissue evidence="1">Leaf</tissue>
    </source>
</reference>
<protein>
    <submittedName>
        <fullName evidence="1">Uncharacterized protein</fullName>
    </submittedName>
</protein>
<gene>
    <name evidence="1" type="ORF">MUK42_35879</name>
</gene>
<sequence length="151" mass="16672">MGTPRVSIHEPSRQFLCSPHLFLGRDPTPLGATTAFASVLSPSPSLSSWADETGGEEEIEVRFGGIGEDFALVSFGREWSGRTGGQAFVEGAVWRFDPDENWRNAGRSGLVLFESGVKERLCGSERFRDVEALNRRKTLLRYVAAAFRCQC</sequence>
<name>A0A9E7JVF0_9LILI</name>
<evidence type="ECO:0000313" key="1">
    <source>
        <dbReference type="EMBL" id="URD95115.1"/>
    </source>
</evidence>
<dbReference type="AlphaFoldDB" id="A0A9E7JVF0"/>
<evidence type="ECO:0000313" key="2">
    <source>
        <dbReference type="Proteomes" id="UP001055439"/>
    </source>
</evidence>
<dbReference type="Proteomes" id="UP001055439">
    <property type="component" value="Chromosome 4"/>
</dbReference>
<dbReference type="EMBL" id="CP097506">
    <property type="protein sequence ID" value="URD95115.1"/>
    <property type="molecule type" value="Genomic_DNA"/>
</dbReference>
<proteinExistence type="predicted"/>
<keyword evidence="2" id="KW-1185">Reference proteome</keyword>
<accession>A0A9E7JVF0</accession>